<dbReference type="SUPFAM" id="SSF52172">
    <property type="entry name" value="CheY-like"/>
    <property type="match status" value="1"/>
</dbReference>
<evidence type="ECO:0000256" key="3">
    <source>
        <dbReference type="PROSITE-ProRule" id="PRU00169"/>
    </source>
</evidence>
<comment type="caution">
    <text evidence="6">The sequence shown here is derived from an EMBL/GenBank/DDBJ whole genome shotgun (WGS) entry which is preliminary data.</text>
</comment>
<dbReference type="InterPro" id="IPR011006">
    <property type="entry name" value="CheY-like_superfamily"/>
</dbReference>
<dbReference type="InterPro" id="IPR001789">
    <property type="entry name" value="Sig_transdc_resp-reg_receiver"/>
</dbReference>
<protein>
    <submittedName>
        <fullName evidence="6">Sigma-54-dependent Fis family transcriptional regulator</fullName>
    </submittedName>
</protein>
<dbReference type="InterPro" id="IPR027417">
    <property type="entry name" value="P-loop_NTPase"/>
</dbReference>
<dbReference type="Proteomes" id="UP000605201">
    <property type="component" value="Unassembled WGS sequence"/>
</dbReference>
<dbReference type="Gene3D" id="3.40.50.2300">
    <property type="match status" value="1"/>
</dbReference>
<dbReference type="CDD" id="cd00156">
    <property type="entry name" value="REC"/>
    <property type="match status" value="1"/>
</dbReference>
<dbReference type="CDD" id="cd00009">
    <property type="entry name" value="AAA"/>
    <property type="match status" value="1"/>
</dbReference>
<feature type="modified residue" description="4-aspartylphosphate" evidence="3">
    <location>
        <position position="72"/>
    </location>
</feature>
<gene>
    <name evidence="6" type="ORF">H8D96_10735</name>
</gene>
<evidence type="ECO:0000313" key="6">
    <source>
        <dbReference type="EMBL" id="MBC8432383.1"/>
    </source>
</evidence>
<dbReference type="SMART" id="SM00382">
    <property type="entry name" value="AAA"/>
    <property type="match status" value="1"/>
</dbReference>
<keyword evidence="3" id="KW-0597">Phosphoprotein</keyword>
<dbReference type="GO" id="GO:0000160">
    <property type="term" value="P:phosphorelay signal transduction system"/>
    <property type="evidence" value="ECO:0007669"/>
    <property type="project" value="InterPro"/>
</dbReference>
<dbReference type="InterPro" id="IPR003593">
    <property type="entry name" value="AAA+_ATPase"/>
</dbReference>
<dbReference type="PANTHER" id="PTHR32071">
    <property type="entry name" value="TRANSCRIPTIONAL REGULATORY PROTEIN"/>
    <property type="match status" value="1"/>
</dbReference>
<evidence type="ECO:0000259" key="4">
    <source>
        <dbReference type="PROSITE" id="PS50045"/>
    </source>
</evidence>
<dbReference type="InterPro" id="IPR058031">
    <property type="entry name" value="AAA_lid_NorR"/>
</dbReference>
<dbReference type="Pfam" id="PF00158">
    <property type="entry name" value="Sigma54_activat"/>
    <property type="match status" value="1"/>
</dbReference>
<dbReference type="PROSITE" id="PS50110">
    <property type="entry name" value="RESPONSE_REGULATORY"/>
    <property type="match status" value="1"/>
</dbReference>
<dbReference type="SMART" id="SM00448">
    <property type="entry name" value="REC"/>
    <property type="match status" value="1"/>
</dbReference>
<proteinExistence type="predicted"/>
<sequence length="510" mass="57336">MDKKRIMLIDDQFAAPDDRKKYFERDYTSKLPYTFIYETGCIGELSSERIGSIEKAMGGVEKAGKIDLVLLDVMFPGDGNKYMGIAILKQIRHEYPILPIIMFTSLSRGEFKVFSESIENGANDFVGKGPDDFGQLKRTFQIWLTPDLKTEHSPNKPLYGNSEAIRLLRLKIGKIALNTEFRLKEPPTVLISGESGTGKEVIANMLWRLGPRSEGPFQVVLCTGLPRDLVESELFGHIKGAFTGADHEKEGLISQAKGGILFLDEIGDLSYGAQAKLLRAIQEKEIRKVGEVKSEYVDFQLIAATNKNLEDLVAKGQFREDLYYRITSGAIIHSPSLCDCMEDVPLFAEMFLKNLSKTGKEKLSPSAIRMFKKHSWPGNVREVGSVISRALLNLGSSNTIYPEDIIFESNIKNSQNIKNALMEQTEPKLLENSDDWSRIRILKEMKLAVEAKKKCKSIAEFMRKMYPKHTKTSTGALKDLIRRLTSGPWGDPDLRNDPELAGLLKELEDT</sequence>
<feature type="domain" description="Sigma-54 factor interaction" evidence="4">
    <location>
        <begin position="158"/>
        <end position="392"/>
    </location>
</feature>
<keyword evidence="2" id="KW-0067">ATP-binding</keyword>
<feature type="domain" description="Response regulatory" evidence="5">
    <location>
        <begin position="5"/>
        <end position="143"/>
    </location>
</feature>
<dbReference type="Gene3D" id="3.40.50.300">
    <property type="entry name" value="P-loop containing nucleotide triphosphate hydrolases"/>
    <property type="match status" value="1"/>
</dbReference>
<dbReference type="InterPro" id="IPR002078">
    <property type="entry name" value="Sigma_54_int"/>
</dbReference>
<evidence type="ECO:0000259" key="5">
    <source>
        <dbReference type="PROSITE" id="PS50110"/>
    </source>
</evidence>
<evidence type="ECO:0000256" key="1">
    <source>
        <dbReference type="ARBA" id="ARBA00022741"/>
    </source>
</evidence>
<evidence type="ECO:0000313" key="7">
    <source>
        <dbReference type="Proteomes" id="UP000605201"/>
    </source>
</evidence>
<dbReference type="Gene3D" id="1.10.8.60">
    <property type="match status" value="1"/>
</dbReference>
<dbReference type="GO" id="GO:0006355">
    <property type="term" value="P:regulation of DNA-templated transcription"/>
    <property type="evidence" value="ECO:0007669"/>
    <property type="project" value="InterPro"/>
</dbReference>
<dbReference type="SUPFAM" id="SSF52540">
    <property type="entry name" value="P-loop containing nucleoside triphosphate hydrolases"/>
    <property type="match status" value="1"/>
</dbReference>
<keyword evidence="1" id="KW-0547">Nucleotide-binding</keyword>
<dbReference type="FunFam" id="3.40.50.300:FF:000006">
    <property type="entry name" value="DNA-binding transcriptional regulator NtrC"/>
    <property type="match status" value="1"/>
</dbReference>
<organism evidence="6 7">
    <name type="scientific">Candidatus Desulfatibia vada</name>
    <dbReference type="NCBI Taxonomy" id="2841696"/>
    <lineage>
        <taxon>Bacteria</taxon>
        <taxon>Pseudomonadati</taxon>
        <taxon>Thermodesulfobacteriota</taxon>
        <taxon>Desulfobacteria</taxon>
        <taxon>Desulfobacterales</taxon>
        <taxon>Desulfobacterales incertae sedis</taxon>
        <taxon>Candidatus Desulfatibia</taxon>
    </lineage>
</organism>
<dbReference type="AlphaFoldDB" id="A0A8J6TQI7"/>
<dbReference type="GO" id="GO:0005524">
    <property type="term" value="F:ATP binding"/>
    <property type="evidence" value="ECO:0007669"/>
    <property type="project" value="UniProtKB-KW"/>
</dbReference>
<dbReference type="PROSITE" id="PS00675">
    <property type="entry name" value="SIGMA54_INTERACT_1"/>
    <property type="match status" value="1"/>
</dbReference>
<evidence type="ECO:0000256" key="2">
    <source>
        <dbReference type="ARBA" id="ARBA00022840"/>
    </source>
</evidence>
<dbReference type="EMBL" id="JACNIG010000220">
    <property type="protein sequence ID" value="MBC8432383.1"/>
    <property type="molecule type" value="Genomic_DNA"/>
</dbReference>
<name>A0A8J6TQI7_9BACT</name>
<dbReference type="PROSITE" id="PS50045">
    <property type="entry name" value="SIGMA54_INTERACT_4"/>
    <property type="match status" value="1"/>
</dbReference>
<dbReference type="InterPro" id="IPR025662">
    <property type="entry name" value="Sigma_54_int_dom_ATP-bd_1"/>
</dbReference>
<dbReference type="Pfam" id="PF25601">
    <property type="entry name" value="AAA_lid_14"/>
    <property type="match status" value="1"/>
</dbReference>
<dbReference type="Pfam" id="PF00072">
    <property type="entry name" value="Response_reg"/>
    <property type="match status" value="1"/>
</dbReference>
<accession>A0A8J6TQI7</accession>
<reference evidence="6 7" key="1">
    <citation type="submission" date="2020-08" db="EMBL/GenBank/DDBJ databases">
        <title>Bridging the membrane lipid divide: bacteria of the FCB group superphylum have the potential to synthesize archaeal ether lipids.</title>
        <authorList>
            <person name="Villanueva L."/>
            <person name="Von Meijenfeldt F.A.B."/>
            <person name="Westbye A.B."/>
            <person name="Yadav S."/>
            <person name="Hopmans E.C."/>
            <person name="Dutilh B.E."/>
            <person name="Sinninghe Damste J.S."/>
        </authorList>
    </citation>
    <scope>NUCLEOTIDE SEQUENCE [LARGE SCALE GENOMIC DNA]</scope>
    <source>
        <strain evidence="6">NIOZ-UU17</strain>
    </source>
</reference>